<dbReference type="Proteomes" id="UP000241769">
    <property type="component" value="Unassembled WGS sequence"/>
</dbReference>
<evidence type="ECO:0000313" key="1">
    <source>
        <dbReference type="EMBL" id="PRP73435.1"/>
    </source>
</evidence>
<name>A0A2P6MP28_9EUKA</name>
<proteinExistence type="predicted"/>
<gene>
    <name evidence="1" type="ORF">PROFUN_16675</name>
</gene>
<accession>A0A2P6MP28</accession>
<sequence>MFASSFVCPEHALPRLVEIYICTSLLFPFIRNSPAGNLPTVFYPLGDHFSRNQVQAPRTLLYQLPESLLKPSSKVNNNIELNAGHGFRRRLGSPPHLLTSTSGLETVFHHHLKKIL</sequence>
<reference evidence="1 2" key="1">
    <citation type="journal article" date="2018" name="Genome Biol. Evol.">
        <title>Multiple Roots of Fruiting Body Formation in Amoebozoa.</title>
        <authorList>
            <person name="Hillmann F."/>
            <person name="Forbes G."/>
            <person name="Novohradska S."/>
            <person name="Ferling I."/>
            <person name="Riege K."/>
            <person name="Groth M."/>
            <person name="Westermann M."/>
            <person name="Marz M."/>
            <person name="Spaller T."/>
            <person name="Winckler T."/>
            <person name="Schaap P."/>
            <person name="Glockner G."/>
        </authorList>
    </citation>
    <scope>NUCLEOTIDE SEQUENCE [LARGE SCALE GENOMIC DNA]</scope>
    <source>
        <strain evidence="1 2">Jena</strain>
    </source>
</reference>
<evidence type="ECO:0000313" key="2">
    <source>
        <dbReference type="Proteomes" id="UP000241769"/>
    </source>
</evidence>
<comment type="caution">
    <text evidence="1">The sequence shown here is derived from an EMBL/GenBank/DDBJ whole genome shotgun (WGS) entry which is preliminary data.</text>
</comment>
<dbReference type="AlphaFoldDB" id="A0A2P6MP28"/>
<dbReference type="InParanoid" id="A0A2P6MP28"/>
<organism evidence="1 2">
    <name type="scientific">Planoprotostelium fungivorum</name>
    <dbReference type="NCBI Taxonomy" id="1890364"/>
    <lineage>
        <taxon>Eukaryota</taxon>
        <taxon>Amoebozoa</taxon>
        <taxon>Evosea</taxon>
        <taxon>Variosea</taxon>
        <taxon>Cavosteliida</taxon>
        <taxon>Cavosteliaceae</taxon>
        <taxon>Planoprotostelium</taxon>
    </lineage>
</organism>
<protein>
    <submittedName>
        <fullName evidence="1">Uncharacterized protein</fullName>
    </submittedName>
</protein>
<keyword evidence="2" id="KW-1185">Reference proteome</keyword>
<dbReference type="EMBL" id="MDYQ01000607">
    <property type="protein sequence ID" value="PRP73435.1"/>
    <property type="molecule type" value="Genomic_DNA"/>
</dbReference>